<proteinExistence type="predicted"/>
<protein>
    <submittedName>
        <fullName evidence="2">Uncharacterized protein</fullName>
    </submittedName>
</protein>
<evidence type="ECO:0000313" key="3">
    <source>
        <dbReference type="Proteomes" id="UP000015106"/>
    </source>
</evidence>
<dbReference type="Proteomes" id="UP000015106">
    <property type="component" value="Unassembled WGS sequence"/>
</dbReference>
<keyword evidence="3" id="KW-1185">Reference proteome</keyword>
<accession>A0A8R7R7I5</accession>
<dbReference type="Gramene" id="TuG1812S0000037300.01.T04">
    <property type="protein sequence ID" value="TuG1812S0000037300.01.T04.s_cds45280"/>
    <property type="gene ID" value="TuG1812S0000037300.01"/>
</dbReference>
<sequence length="39" mass="4476">MNWASCCLFFLWVLFVRVDGGTRAGVRVDLRLAGMVDWD</sequence>
<dbReference type="EnsemblPlants" id="TuG1812S0000037300.01.T04">
    <property type="protein sequence ID" value="TuG1812S0000037300.01.T04.s_cds45280"/>
    <property type="gene ID" value="TuG1812S0000037300.01"/>
</dbReference>
<feature type="signal peptide" evidence="1">
    <location>
        <begin position="1"/>
        <end position="20"/>
    </location>
</feature>
<reference evidence="3" key="1">
    <citation type="journal article" date="2013" name="Nature">
        <title>Draft genome of the wheat A-genome progenitor Triticum urartu.</title>
        <authorList>
            <person name="Ling H.Q."/>
            <person name="Zhao S."/>
            <person name="Liu D."/>
            <person name="Wang J."/>
            <person name="Sun H."/>
            <person name="Zhang C."/>
            <person name="Fan H."/>
            <person name="Li D."/>
            <person name="Dong L."/>
            <person name="Tao Y."/>
            <person name="Gao C."/>
            <person name="Wu H."/>
            <person name="Li Y."/>
            <person name="Cui Y."/>
            <person name="Guo X."/>
            <person name="Zheng S."/>
            <person name="Wang B."/>
            <person name="Yu K."/>
            <person name="Liang Q."/>
            <person name="Yang W."/>
            <person name="Lou X."/>
            <person name="Chen J."/>
            <person name="Feng M."/>
            <person name="Jian J."/>
            <person name="Zhang X."/>
            <person name="Luo G."/>
            <person name="Jiang Y."/>
            <person name="Liu J."/>
            <person name="Wang Z."/>
            <person name="Sha Y."/>
            <person name="Zhang B."/>
            <person name="Wu H."/>
            <person name="Tang D."/>
            <person name="Shen Q."/>
            <person name="Xue P."/>
            <person name="Zou S."/>
            <person name="Wang X."/>
            <person name="Liu X."/>
            <person name="Wang F."/>
            <person name="Yang Y."/>
            <person name="An X."/>
            <person name="Dong Z."/>
            <person name="Zhang K."/>
            <person name="Zhang X."/>
            <person name="Luo M.C."/>
            <person name="Dvorak J."/>
            <person name="Tong Y."/>
            <person name="Wang J."/>
            <person name="Yang H."/>
            <person name="Li Z."/>
            <person name="Wang D."/>
            <person name="Zhang A."/>
            <person name="Wang J."/>
        </authorList>
    </citation>
    <scope>NUCLEOTIDE SEQUENCE</scope>
    <source>
        <strain evidence="3">cv. G1812</strain>
    </source>
</reference>
<feature type="chain" id="PRO_5035831860" evidence="1">
    <location>
        <begin position="21"/>
        <end position="39"/>
    </location>
</feature>
<dbReference type="AlphaFoldDB" id="A0A8R7R7I5"/>
<evidence type="ECO:0000313" key="2">
    <source>
        <dbReference type="EnsemblPlants" id="TuG1812S0000037300.01.T04.s_cds45280"/>
    </source>
</evidence>
<name>A0A8R7R7I5_TRIUA</name>
<evidence type="ECO:0000256" key="1">
    <source>
        <dbReference type="SAM" id="SignalP"/>
    </source>
</evidence>
<keyword evidence="1" id="KW-0732">Signal</keyword>
<organism evidence="2 3">
    <name type="scientific">Triticum urartu</name>
    <name type="common">Red wild einkorn</name>
    <name type="synonym">Crithodium urartu</name>
    <dbReference type="NCBI Taxonomy" id="4572"/>
    <lineage>
        <taxon>Eukaryota</taxon>
        <taxon>Viridiplantae</taxon>
        <taxon>Streptophyta</taxon>
        <taxon>Embryophyta</taxon>
        <taxon>Tracheophyta</taxon>
        <taxon>Spermatophyta</taxon>
        <taxon>Magnoliopsida</taxon>
        <taxon>Liliopsida</taxon>
        <taxon>Poales</taxon>
        <taxon>Poaceae</taxon>
        <taxon>BOP clade</taxon>
        <taxon>Pooideae</taxon>
        <taxon>Triticodae</taxon>
        <taxon>Triticeae</taxon>
        <taxon>Triticinae</taxon>
        <taxon>Triticum</taxon>
    </lineage>
</organism>
<reference evidence="2" key="2">
    <citation type="submission" date="2022-06" db="UniProtKB">
        <authorList>
            <consortium name="EnsemblPlants"/>
        </authorList>
    </citation>
    <scope>IDENTIFICATION</scope>
</reference>